<sequence length="1394" mass="145028">MAATIGGASVGLGRLWPVLVRDATADPNGSREWGLSSAVSWASVAPHVKLRQITAMASPTDRTAVRRSRQPVVASSESDDKNSLTESGGAPRPRTGAAEPVPEPINSTSTANLLMRDLVATMIQERSDPFISKREVCSRAHQMRHPLLPSSAAVLAALKGAIASGLLVESGSRTAKRLSLRGAAFAGGAAKRASGSSAPKQAQSRSAANPFAGAIVATIRAILREERLPPTVAVSKSRLYLRAAQDFPSAFATSTAVCHASEVAISSGLIDAVGHGNSFRLRTTPDEPRTVKSRAPATSLRGHASPAEGPPATTAAHDTSLDEHASAPSAVDIRSSSSDDDDDIRSAAGHPIRGDVPENRPTEPDALPEGDVTPRRGLASTEPDTLRTASSVESNAAASASTAATGSASAMEAPADPQRDGPGTTHECSDPTPSSVGSGEAVAKQQLPEAAATPPAAGAIVEALRAVLQEEGLPATAEVWKPVVYRRVVQDYSSVCPDAKSVREAFNVAVSTGLVVVVGSGDGRSLRLPLAPNERAQISNAVATRAIEQAVRTLTEETGDPEPEKSRVCDLCLRVHRHLFPTTEILRVSMNDAVAAGAVVPCGVVARARLRLPATDPKVELASVAPEPTAAGDLLRKSPLTALSSPPEHAGVATPQEANNTAAPREGPSPDPTTRSTTPPSSPITAHRATLTAETSVHASGQLDATADARGSDSEPTAGDSIGAAEPETQLAERDASTEDDVTTRRGLPTAEVDAPRAASSVESNAAASDLTTPPSIAGDAAGTDGTGTSLDGAATTSRVPTPPIQNTEEEPAPASAVPETRQAIVNVVRWILDTSGSSECVASFVGHRCRCERPDLFPNADAVRAAMMDALLAGAVVSTGASNTHLRLPADEAPASVEPEAESTTVASSASSDHGDVNEDVSDTIGFIRLTPAARRQVLLVLRAIRECEIFSSNGWPPTAFAAERYACVTFVSDFPTVHEWRSALRASEGFVSFAPVSPDTNDQYVYLRRSRVLRTALVPRLVAECAGVYHIVAPPTDLVRRYALAFWKSDFPDAAAWSGVVDDAVSANLIAMDDNACLWATPFAPVPSAVQPPPPPSPPPPVQLPQPPVAWSRSVPAVRVGTAATEHEPSDSGTTHAETSPPPATETLPAAAVAPESVNDQTVQAVVKSRSPGAHSSVASDANDDDGISVGERQRLAGTLLVYRAIRECEIASKGPVSSADAERYACATFPTAFPSAESWRGALDAMTQAEGDDGQVKIWKPLSPPASADDTVLVLTRPTLLRAALVPRVVAECASVYNMPTPPEDVVRRFALNFWKVDYPRPPLWNEGVDSALRAGLVTKDDDEEGRLRVVPLWLLQGASSSARPAGAVGPGSGGPARLQLLSQNGRSGGK</sequence>
<feature type="region of interest" description="Disordered" evidence="1">
    <location>
        <begin position="706"/>
        <end position="819"/>
    </location>
</feature>
<feature type="region of interest" description="Disordered" evidence="1">
    <location>
        <begin position="1123"/>
        <end position="1191"/>
    </location>
</feature>
<feature type="region of interest" description="Disordered" evidence="1">
    <location>
        <begin position="892"/>
        <end position="918"/>
    </location>
</feature>
<feature type="region of interest" description="Disordered" evidence="1">
    <location>
        <begin position="279"/>
        <end position="450"/>
    </location>
</feature>
<feature type="compositionally biased region" description="Polar residues" evidence="1">
    <location>
        <begin position="1384"/>
        <end position="1394"/>
    </location>
</feature>
<feature type="region of interest" description="Disordered" evidence="1">
    <location>
        <begin position="639"/>
        <end position="685"/>
    </location>
</feature>
<evidence type="ECO:0000313" key="2">
    <source>
        <dbReference type="EMBL" id="CAD9110056.1"/>
    </source>
</evidence>
<name>A0A7S1LPZ4_NEODS</name>
<gene>
    <name evidence="2" type="ORF">NDES1114_LOCUS11726</name>
</gene>
<feature type="compositionally biased region" description="Pro residues" evidence="1">
    <location>
        <begin position="1092"/>
        <end position="1110"/>
    </location>
</feature>
<feature type="region of interest" description="Disordered" evidence="1">
    <location>
        <begin position="1091"/>
        <end position="1111"/>
    </location>
</feature>
<organism evidence="2">
    <name type="scientific">Neobodo designis</name>
    <name type="common">Flagellated protozoan</name>
    <name type="synonym">Bodo designis</name>
    <dbReference type="NCBI Taxonomy" id="312471"/>
    <lineage>
        <taxon>Eukaryota</taxon>
        <taxon>Discoba</taxon>
        <taxon>Euglenozoa</taxon>
        <taxon>Kinetoplastea</taxon>
        <taxon>Metakinetoplastina</taxon>
        <taxon>Neobodonida</taxon>
        <taxon>Neobodo</taxon>
    </lineage>
</organism>
<reference evidence="2" key="1">
    <citation type="submission" date="2021-01" db="EMBL/GenBank/DDBJ databases">
        <authorList>
            <person name="Corre E."/>
            <person name="Pelletier E."/>
            <person name="Niang G."/>
            <person name="Scheremetjew M."/>
            <person name="Finn R."/>
            <person name="Kale V."/>
            <person name="Holt S."/>
            <person name="Cochrane G."/>
            <person name="Meng A."/>
            <person name="Brown T."/>
            <person name="Cohen L."/>
        </authorList>
    </citation>
    <scope>NUCLEOTIDE SEQUENCE</scope>
    <source>
        <strain evidence="2">CCAP 1951/1</strain>
    </source>
</reference>
<feature type="compositionally biased region" description="Low complexity" evidence="1">
    <location>
        <begin position="892"/>
        <end position="913"/>
    </location>
</feature>
<feature type="region of interest" description="Disordered" evidence="1">
    <location>
        <begin position="59"/>
        <end position="109"/>
    </location>
</feature>
<feature type="region of interest" description="Disordered" evidence="1">
    <location>
        <begin position="1365"/>
        <end position="1394"/>
    </location>
</feature>
<feature type="compositionally biased region" description="Low complexity" evidence="1">
    <location>
        <begin position="1136"/>
        <end position="1158"/>
    </location>
</feature>
<protein>
    <submittedName>
        <fullName evidence="2">Uncharacterized protein</fullName>
    </submittedName>
</protein>
<feature type="compositionally biased region" description="Basic and acidic residues" evidence="1">
    <location>
        <begin position="352"/>
        <end position="363"/>
    </location>
</feature>
<evidence type="ECO:0000256" key="1">
    <source>
        <dbReference type="SAM" id="MobiDB-lite"/>
    </source>
</evidence>
<feature type="compositionally biased region" description="Low complexity" evidence="1">
    <location>
        <begin position="778"/>
        <end position="797"/>
    </location>
</feature>
<accession>A0A7S1LPZ4</accession>
<feature type="compositionally biased region" description="Low complexity" evidence="1">
    <location>
        <begin position="758"/>
        <end position="769"/>
    </location>
</feature>
<feature type="compositionally biased region" description="Low complexity" evidence="1">
    <location>
        <begin position="388"/>
        <end position="415"/>
    </location>
</feature>
<dbReference type="EMBL" id="HBGF01017796">
    <property type="protein sequence ID" value="CAD9110056.1"/>
    <property type="molecule type" value="Transcribed_RNA"/>
</dbReference>
<proteinExistence type="predicted"/>